<evidence type="ECO:0000313" key="7">
    <source>
        <dbReference type="Proteomes" id="UP000813463"/>
    </source>
</evidence>
<dbReference type="Gene3D" id="2.60.120.330">
    <property type="entry name" value="B-lactam Antibiotic, Isopenicillin N Synthase, Chain"/>
    <property type="match status" value="1"/>
</dbReference>
<dbReference type="GeneID" id="110802016"/>
<dbReference type="Proteomes" id="UP000813463">
    <property type="component" value="Chromosome 3"/>
</dbReference>
<reference evidence="7" key="1">
    <citation type="journal article" date="2021" name="Nat. Commun.">
        <title>Genomic analyses provide insights into spinach domestication and the genetic basis of agronomic traits.</title>
        <authorList>
            <person name="Cai X."/>
            <person name="Sun X."/>
            <person name="Xu C."/>
            <person name="Sun H."/>
            <person name="Wang X."/>
            <person name="Ge C."/>
            <person name="Zhang Z."/>
            <person name="Wang Q."/>
            <person name="Fei Z."/>
            <person name="Jiao C."/>
            <person name="Wang Q."/>
        </authorList>
    </citation>
    <scope>NUCLEOTIDE SEQUENCE [LARGE SCALE GENOMIC DNA]</scope>
    <source>
        <strain evidence="7">cv. Varoflay</strain>
    </source>
</reference>
<reference evidence="8" key="2">
    <citation type="submission" date="2025-08" db="UniProtKB">
        <authorList>
            <consortium name="RefSeq"/>
        </authorList>
    </citation>
    <scope>IDENTIFICATION</scope>
    <source>
        <tissue evidence="8">Leaf</tissue>
    </source>
</reference>
<sequence>MSTQSTIIGREGSCSDRTNDLKAFDERKTGVKGLVDAGSKTIPTIFIRPLESRLNDLDTCHENISVPIIDIARVDDDEDRTAEVVKEVIVAAKEWGFFQVVNHGIPLEMLEVMIERIRMFHEQDDEVKKKYYNRDFERKRVLYYCNHDLYKSKAVNWRDSLYVNTIHTSGQVDPQELPPICKDAMLEYIDHILKLGDRILMLLSMGLGLEPECLKKLVKGKKGWSLIGHYYPQCPEPELTIGTNGHADNSFITILLQDQIGGLQVLYDNKWVNIEPVTGALIVNFGNILQIITNDVLKSVQHRVIAKNVGPRVSVAFFFRGLFSSDQIYGPIKELTSEENPPVYRDFTIEEITTYFFTKSLEEFGIDHFKLR</sequence>
<keyword evidence="2 5" id="KW-0479">Metal-binding</keyword>
<proteinExistence type="inferred from homology"/>
<evidence type="ECO:0000313" key="8">
    <source>
        <dbReference type="RefSeq" id="XP_021863136.2"/>
    </source>
</evidence>
<keyword evidence="7" id="KW-1185">Reference proteome</keyword>
<dbReference type="AlphaFoldDB" id="A0A9R0J8E2"/>
<name>A0A9R0J8E2_SPIOL</name>
<dbReference type="InterPro" id="IPR027443">
    <property type="entry name" value="IPNS-like_sf"/>
</dbReference>
<dbReference type="PANTHER" id="PTHR10209">
    <property type="entry name" value="OXIDOREDUCTASE, 2OG-FE II OXYGENASE FAMILY PROTEIN"/>
    <property type="match status" value="1"/>
</dbReference>
<evidence type="ECO:0000256" key="5">
    <source>
        <dbReference type="RuleBase" id="RU003682"/>
    </source>
</evidence>
<dbReference type="InterPro" id="IPR026992">
    <property type="entry name" value="DIOX_N"/>
</dbReference>
<keyword evidence="4 5" id="KW-0408">Iron</keyword>
<evidence type="ECO:0000256" key="3">
    <source>
        <dbReference type="ARBA" id="ARBA00023002"/>
    </source>
</evidence>
<dbReference type="KEGG" id="soe:110802016"/>
<evidence type="ECO:0000256" key="1">
    <source>
        <dbReference type="ARBA" id="ARBA00008056"/>
    </source>
</evidence>
<evidence type="ECO:0000259" key="6">
    <source>
        <dbReference type="PROSITE" id="PS51471"/>
    </source>
</evidence>
<dbReference type="RefSeq" id="XP_021863136.2">
    <property type="nucleotide sequence ID" value="XM_022007444.2"/>
</dbReference>
<protein>
    <submittedName>
        <fullName evidence="8">1-aminocyclopropane-1-carboxylate oxidase homolog 1-like</fullName>
    </submittedName>
</protein>
<dbReference type="PROSITE" id="PS51471">
    <property type="entry name" value="FE2OG_OXY"/>
    <property type="match status" value="1"/>
</dbReference>
<accession>A0A9R0J8E2</accession>
<dbReference type="InterPro" id="IPR005123">
    <property type="entry name" value="Oxoglu/Fe-dep_dioxygenase_dom"/>
</dbReference>
<dbReference type="Pfam" id="PF14226">
    <property type="entry name" value="DIOX_N"/>
    <property type="match status" value="1"/>
</dbReference>
<evidence type="ECO:0000256" key="4">
    <source>
        <dbReference type="ARBA" id="ARBA00023004"/>
    </source>
</evidence>
<dbReference type="GO" id="GO:0051213">
    <property type="term" value="F:dioxygenase activity"/>
    <property type="evidence" value="ECO:0007669"/>
    <property type="project" value="UniProtKB-ARBA"/>
</dbReference>
<dbReference type="Pfam" id="PF03171">
    <property type="entry name" value="2OG-FeII_Oxy"/>
    <property type="match status" value="1"/>
</dbReference>
<organism evidence="7 8">
    <name type="scientific">Spinacia oleracea</name>
    <name type="common">Spinach</name>
    <dbReference type="NCBI Taxonomy" id="3562"/>
    <lineage>
        <taxon>Eukaryota</taxon>
        <taxon>Viridiplantae</taxon>
        <taxon>Streptophyta</taxon>
        <taxon>Embryophyta</taxon>
        <taxon>Tracheophyta</taxon>
        <taxon>Spermatophyta</taxon>
        <taxon>Magnoliopsida</taxon>
        <taxon>eudicotyledons</taxon>
        <taxon>Gunneridae</taxon>
        <taxon>Pentapetalae</taxon>
        <taxon>Caryophyllales</taxon>
        <taxon>Chenopodiaceae</taxon>
        <taxon>Chenopodioideae</taxon>
        <taxon>Anserineae</taxon>
        <taxon>Spinacia</taxon>
    </lineage>
</organism>
<evidence type="ECO:0000256" key="2">
    <source>
        <dbReference type="ARBA" id="ARBA00022723"/>
    </source>
</evidence>
<comment type="similarity">
    <text evidence="1 5">Belongs to the iron/ascorbate-dependent oxidoreductase family.</text>
</comment>
<dbReference type="PANTHER" id="PTHR10209:SF429">
    <property type="entry name" value="1-AMINOCYCLOPROPANE-1-CARBOXYLATE OXIDASE HOMOLOG 1-LIKE"/>
    <property type="match status" value="1"/>
</dbReference>
<gene>
    <name evidence="8" type="primary">LOC110802016</name>
</gene>
<dbReference type="InterPro" id="IPR044861">
    <property type="entry name" value="IPNS-like_FE2OG_OXY"/>
</dbReference>
<dbReference type="SUPFAM" id="SSF51197">
    <property type="entry name" value="Clavaminate synthase-like"/>
    <property type="match status" value="1"/>
</dbReference>
<dbReference type="GO" id="GO:0046872">
    <property type="term" value="F:metal ion binding"/>
    <property type="evidence" value="ECO:0007669"/>
    <property type="project" value="UniProtKB-KW"/>
</dbReference>
<keyword evidence="3 5" id="KW-0560">Oxidoreductase</keyword>
<feature type="domain" description="Fe2OG dioxygenase" evidence="6">
    <location>
        <begin position="222"/>
        <end position="321"/>
    </location>
</feature>